<dbReference type="InterPro" id="IPR002104">
    <property type="entry name" value="Integrase_catalytic"/>
</dbReference>
<dbReference type="InterPro" id="IPR010998">
    <property type="entry name" value="Integrase_recombinase_N"/>
</dbReference>
<proteinExistence type="inferred from homology"/>
<comment type="caution">
    <text evidence="7">The sequence shown here is derived from an EMBL/GenBank/DDBJ whole genome shotgun (WGS) entry which is preliminary data.</text>
</comment>
<dbReference type="PROSITE" id="PS51900">
    <property type="entry name" value="CB"/>
    <property type="match status" value="1"/>
</dbReference>
<dbReference type="GO" id="GO:0015074">
    <property type="term" value="P:DNA integration"/>
    <property type="evidence" value="ECO:0007669"/>
    <property type="project" value="InterPro"/>
</dbReference>
<reference evidence="7 8" key="1">
    <citation type="submission" date="2019-10" db="EMBL/GenBank/DDBJ databases">
        <title>Dictyobacter vulcani sp. nov., within the class Ktedonobacteria, isolated from soil of volcanic Mt. Zao.</title>
        <authorList>
            <person name="Zheng Y."/>
            <person name="Wang C.M."/>
            <person name="Sakai Y."/>
            <person name="Abe K."/>
            <person name="Yokota A."/>
            <person name="Yabe S."/>
        </authorList>
    </citation>
    <scope>NUCLEOTIDE SEQUENCE [LARGE SCALE GENOMIC DNA]</scope>
    <source>
        <strain evidence="7 8">W12</strain>
    </source>
</reference>
<dbReference type="Pfam" id="PF00589">
    <property type="entry name" value="Phage_integrase"/>
    <property type="match status" value="1"/>
</dbReference>
<keyword evidence="2 4" id="KW-0238">DNA-binding</keyword>
<gene>
    <name evidence="7" type="ORF">KDW_46930</name>
</gene>
<keyword evidence="8" id="KW-1185">Reference proteome</keyword>
<dbReference type="CDD" id="cd00397">
    <property type="entry name" value="DNA_BRE_C"/>
    <property type="match status" value="1"/>
</dbReference>
<evidence type="ECO:0000256" key="1">
    <source>
        <dbReference type="ARBA" id="ARBA00008857"/>
    </source>
</evidence>
<dbReference type="SUPFAM" id="SSF56349">
    <property type="entry name" value="DNA breaking-rejoining enzymes"/>
    <property type="match status" value="1"/>
</dbReference>
<dbReference type="InterPro" id="IPR011010">
    <property type="entry name" value="DNA_brk_join_enz"/>
</dbReference>
<dbReference type="Gene3D" id="1.10.443.10">
    <property type="entry name" value="Intergrase catalytic core"/>
    <property type="match status" value="1"/>
</dbReference>
<dbReference type="GO" id="GO:0006310">
    <property type="term" value="P:DNA recombination"/>
    <property type="evidence" value="ECO:0007669"/>
    <property type="project" value="UniProtKB-KW"/>
</dbReference>
<evidence type="ECO:0000313" key="8">
    <source>
        <dbReference type="Proteomes" id="UP000326912"/>
    </source>
</evidence>
<dbReference type="Proteomes" id="UP000326912">
    <property type="component" value="Unassembled WGS sequence"/>
</dbReference>
<evidence type="ECO:0008006" key="9">
    <source>
        <dbReference type="Google" id="ProtNLM"/>
    </source>
</evidence>
<feature type="domain" description="Core-binding (CB)" evidence="6">
    <location>
        <begin position="17"/>
        <end position="104"/>
    </location>
</feature>
<dbReference type="InterPro" id="IPR013762">
    <property type="entry name" value="Integrase-like_cat_sf"/>
</dbReference>
<dbReference type="PROSITE" id="PS51898">
    <property type="entry name" value="TYR_RECOMBINASE"/>
    <property type="match status" value="1"/>
</dbReference>
<evidence type="ECO:0000256" key="4">
    <source>
        <dbReference type="PROSITE-ProRule" id="PRU01248"/>
    </source>
</evidence>
<dbReference type="InterPro" id="IPR044068">
    <property type="entry name" value="CB"/>
</dbReference>
<comment type="similarity">
    <text evidence="1">Belongs to the 'phage' integrase family.</text>
</comment>
<evidence type="ECO:0000259" key="6">
    <source>
        <dbReference type="PROSITE" id="PS51900"/>
    </source>
</evidence>
<dbReference type="InterPro" id="IPR050090">
    <property type="entry name" value="Tyrosine_recombinase_XerCD"/>
</dbReference>
<dbReference type="Gene3D" id="1.10.150.130">
    <property type="match status" value="1"/>
</dbReference>
<dbReference type="EMBL" id="BKZW01000002">
    <property type="protein sequence ID" value="GER90531.1"/>
    <property type="molecule type" value="Genomic_DNA"/>
</dbReference>
<evidence type="ECO:0000256" key="2">
    <source>
        <dbReference type="ARBA" id="ARBA00023125"/>
    </source>
</evidence>
<dbReference type="AlphaFoldDB" id="A0A5J4KVN4"/>
<keyword evidence="3" id="KW-0233">DNA recombination</keyword>
<dbReference type="PANTHER" id="PTHR30349">
    <property type="entry name" value="PHAGE INTEGRASE-RELATED"/>
    <property type="match status" value="1"/>
</dbReference>
<evidence type="ECO:0000313" key="7">
    <source>
        <dbReference type="EMBL" id="GER90531.1"/>
    </source>
</evidence>
<organism evidence="7 8">
    <name type="scientific">Dictyobacter vulcani</name>
    <dbReference type="NCBI Taxonomy" id="2607529"/>
    <lineage>
        <taxon>Bacteria</taxon>
        <taxon>Bacillati</taxon>
        <taxon>Chloroflexota</taxon>
        <taxon>Ktedonobacteria</taxon>
        <taxon>Ktedonobacterales</taxon>
        <taxon>Dictyobacteraceae</taxon>
        <taxon>Dictyobacter</taxon>
    </lineage>
</organism>
<evidence type="ECO:0000256" key="3">
    <source>
        <dbReference type="ARBA" id="ARBA00023172"/>
    </source>
</evidence>
<feature type="domain" description="Tyr recombinase" evidence="5">
    <location>
        <begin position="126"/>
        <end position="298"/>
    </location>
</feature>
<sequence length="298" mass="34457">MSTVSLNMLPLHLNAREEICTLLEEYEQFLFGKSEGTTDSYLRTIRHLIGWLALRPENNGYFQPAQLVKATVELYLSHLESEGLGLHHRARVKSTISNFANFLIEEKGLLQRNPTRGIDLPPIQHATTQQLSPDQRAILRSLVERKSDARGRALFALGYWAGCRVSDISWLQMSHTHVGPKVGWLHVGDKEHRARDIDLLNGARQPLYEYIHNSTNLRRTYVFTSQRSDRLTEEGIHYWFRTLKTLASPTQREMIQDLTFNDLRHDFACRIRESGWSLEEVRNYLGLVAQKGNFTSLW</sequence>
<protein>
    <recommendedName>
        <fullName evidence="9">Integrase</fullName>
    </recommendedName>
</protein>
<dbReference type="RefSeq" id="WP_151758267.1">
    <property type="nucleotide sequence ID" value="NZ_BKZW01000002.1"/>
</dbReference>
<dbReference type="PANTHER" id="PTHR30349:SF41">
    <property type="entry name" value="INTEGRASE_RECOMBINASE PROTEIN MJ0367-RELATED"/>
    <property type="match status" value="1"/>
</dbReference>
<evidence type="ECO:0000259" key="5">
    <source>
        <dbReference type="PROSITE" id="PS51898"/>
    </source>
</evidence>
<dbReference type="GO" id="GO:0003677">
    <property type="term" value="F:DNA binding"/>
    <property type="evidence" value="ECO:0007669"/>
    <property type="project" value="UniProtKB-UniRule"/>
</dbReference>
<name>A0A5J4KVN4_9CHLR</name>
<accession>A0A5J4KVN4</accession>